<sequence length="185" mass="20625">MPKPAKTPGPQPENPEQLLIEAEVTLNQWRLLPNDEATAELTAAALPGGNIILPLARWQELRDELASRRDEIGVWLESDESAELLGEAAKELPLIAVHFPAFGDGRGFTTGRLLRERFGFSGELRAVGNFMRDQLSYLRRCGFNAFAYQGSQPLEELAKSLQDFSDSYQAATDQPEPLFRRRALA</sequence>
<dbReference type="RefSeq" id="WP_345549593.1">
    <property type="nucleotide sequence ID" value="NZ_BAABRT010000006.1"/>
</dbReference>
<evidence type="ECO:0008006" key="3">
    <source>
        <dbReference type="Google" id="ProtNLM"/>
    </source>
</evidence>
<name>A0ABP9WQP8_9GAMM</name>
<proteinExistence type="predicted"/>
<dbReference type="Pfam" id="PF06073">
    <property type="entry name" value="DUF934"/>
    <property type="match status" value="1"/>
</dbReference>
<dbReference type="InterPro" id="IPR008318">
    <property type="entry name" value="UCP030820"/>
</dbReference>
<accession>A0ABP9WQP8</accession>
<protein>
    <recommendedName>
        <fullName evidence="3">DUF934 domain-containing protein</fullName>
    </recommendedName>
</protein>
<dbReference type="EMBL" id="BAABRT010000006">
    <property type="protein sequence ID" value="GAA5524545.1"/>
    <property type="molecule type" value="Genomic_DNA"/>
</dbReference>
<reference evidence="1 2" key="1">
    <citation type="submission" date="2024-02" db="EMBL/GenBank/DDBJ databases">
        <title>Microbulbifer aestuariivivens NBRC 112533.</title>
        <authorList>
            <person name="Ichikawa N."/>
            <person name="Katano-Makiyama Y."/>
            <person name="Hidaka K."/>
        </authorList>
    </citation>
    <scope>NUCLEOTIDE SEQUENCE [LARGE SCALE GENOMIC DNA]</scope>
    <source>
        <strain evidence="1 2">NBRC 112533</strain>
    </source>
</reference>
<organism evidence="1 2">
    <name type="scientific">Microbulbifer aestuariivivens</name>
    <dbReference type="NCBI Taxonomy" id="1908308"/>
    <lineage>
        <taxon>Bacteria</taxon>
        <taxon>Pseudomonadati</taxon>
        <taxon>Pseudomonadota</taxon>
        <taxon>Gammaproteobacteria</taxon>
        <taxon>Cellvibrionales</taxon>
        <taxon>Microbulbiferaceae</taxon>
        <taxon>Microbulbifer</taxon>
    </lineage>
</organism>
<evidence type="ECO:0000313" key="1">
    <source>
        <dbReference type="EMBL" id="GAA5524545.1"/>
    </source>
</evidence>
<dbReference type="PIRSF" id="PIRSF030820">
    <property type="entry name" value="UCP030820"/>
    <property type="match status" value="1"/>
</dbReference>
<comment type="caution">
    <text evidence="1">The sequence shown here is derived from an EMBL/GenBank/DDBJ whole genome shotgun (WGS) entry which is preliminary data.</text>
</comment>
<gene>
    <name evidence="1" type="ORF">Maes01_01102</name>
</gene>
<evidence type="ECO:0000313" key="2">
    <source>
        <dbReference type="Proteomes" id="UP001408594"/>
    </source>
</evidence>
<dbReference type="Proteomes" id="UP001408594">
    <property type="component" value="Unassembled WGS sequence"/>
</dbReference>
<keyword evidence="2" id="KW-1185">Reference proteome</keyword>